<dbReference type="EMBL" id="FOLM01000012">
    <property type="protein sequence ID" value="SFD27985.1"/>
    <property type="molecule type" value="Genomic_DNA"/>
</dbReference>
<feature type="domain" description="DUF8129" evidence="2">
    <location>
        <begin position="22"/>
        <end position="65"/>
    </location>
</feature>
<organism evidence="3 4">
    <name type="scientific">Streptomyces aidingensis</name>
    <dbReference type="NCBI Taxonomy" id="910347"/>
    <lineage>
        <taxon>Bacteria</taxon>
        <taxon>Bacillati</taxon>
        <taxon>Actinomycetota</taxon>
        <taxon>Actinomycetes</taxon>
        <taxon>Kitasatosporales</taxon>
        <taxon>Streptomycetaceae</taxon>
        <taxon>Streptomyces</taxon>
    </lineage>
</organism>
<reference evidence="3 4" key="1">
    <citation type="submission" date="2016-10" db="EMBL/GenBank/DDBJ databases">
        <authorList>
            <person name="de Groot N.N."/>
        </authorList>
    </citation>
    <scope>NUCLEOTIDE SEQUENCE [LARGE SCALE GENOMIC DNA]</scope>
    <source>
        <strain evidence="3 4">CGMCC 4.5739</strain>
    </source>
</reference>
<feature type="region of interest" description="Disordered" evidence="1">
    <location>
        <begin position="64"/>
        <end position="120"/>
    </location>
</feature>
<accession>A0A1I1R0Z6</accession>
<dbReference type="Proteomes" id="UP000199207">
    <property type="component" value="Unassembled WGS sequence"/>
</dbReference>
<sequence>MNMPPNDPREELPIPGYDQLTPGELEHRIRSLGPGELEKLLAYERAHADRPAVVRLLSHRLADLQAGATPTPGGEGRPGHADATRTGSPVQPGTSPQPFSAPPHGNPRQWGKPKGDDRIP</sequence>
<name>A0A1I1R0Z6_9ACTN</name>
<dbReference type="InterPro" id="IPR058442">
    <property type="entry name" value="DUF8129"/>
</dbReference>
<feature type="compositionally biased region" description="Polar residues" evidence="1">
    <location>
        <begin position="85"/>
        <end position="98"/>
    </location>
</feature>
<keyword evidence="4" id="KW-1185">Reference proteome</keyword>
<proteinExistence type="predicted"/>
<protein>
    <recommendedName>
        <fullName evidence="2">DUF8129 domain-containing protein</fullName>
    </recommendedName>
</protein>
<evidence type="ECO:0000313" key="4">
    <source>
        <dbReference type="Proteomes" id="UP000199207"/>
    </source>
</evidence>
<gene>
    <name evidence="3" type="ORF">SAMN05421773_112123</name>
</gene>
<evidence type="ECO:0000259" key="2">
    <source>
        <dbReference type="Pfam" id="PF26450"/>
    </source>
</evidence>
<dbReference type="Pfam" id="PF26450">
    <property type="entry name" value="DUF8129"/>
    <property type="match status" value="1"/>
</dbReference>
<evidence type="ECO:0000313" key="3">
    <source>
        <dbReference type="EMBL" id="SFD27985.1"/>
    </source>
</evidence>
<dbReference type="RefSeq" id="WP_425443896.1">
    <property type="nucleotide sequence ID" value="NZ_FOLM01000012.1"/>
</dbReference>
<feature type="region of interest" description="Disordered" evidence="1">
    <location>
        <begin position="1"/>
        <end position="21"/>
    </location>
</feature>
<evidence type="ECO:0000256" key="1">
    <source>
        <dbReference type="SAM" id="MobiDB-lite"/>
    </source>
</evidence>
<dbReference type="AlphaFoldDB" id="A0A1I1R0Z6"/>
<dbReference type="STRING" id="910347.SAMN05421773_112123"/>